<dbReference type="GO" id="GO:0016757">
    <property type="term" value="F:glycosyltransferase activity"/>
    <property type="evidence" value="ECO:0007669"/>
    <property type="project" value="UniProtKB-KW"/>
</dbReference>
<evidence type="ECO:0000313" key="7">
    <source>
        <dbReference type="Proteomes" id="UP000039865"/>
    </source>
</evidence>
<keyword evidence="4" id="KW-0472">Membrane</keyword>
<dbReference type="Proteomes" id="UP000039865">
    <property type="component" value="Unassembled WGS sequence"/>
</dbReference>
<dbReference type="EMBL" id="CCKQ01016023">
    <property type="protein sequence ID" value="CDW87892.1"/>
    <property type="molecule type" value="Genomic_DNA"/>
</dbReference>
<comment type="subcellular location">
    <subcellularLocation>
        <location evidence="1">Membrane</location>
        <topology evidence="1">Single-pass type II membrane protein</topology>
    </subcellularLocation>
</comment>
<keyword evidence="3 6" id="KW-0808">Transferase</keyword>
<reference evidence="6 7" key="1">
    <citation type="submission" date="2014-06" db="EMBL/GenBank/DDBJ databases">
        <authorList>
            <person name="Swart Estienne"/>
        </authorList>
    </citation>
    <scope>NUCLEOTIDE SEQUENCE [LARGE SCALE GENOMIC DNA]</scope>
    <source>
        <strain evidence="6 7">130c</strain>
    </source>
</reference>
<evidence type="ECO:0000256" key="3">
    <source>
        <dbReference type="ARBA" id="ARBA00022679"/>
    </source>
</evidence>
<evidence type="ECO:0000256" key="5">
    <source>
        <dbReference type="ARBA" id="ARBA00023180"/>
    </source>
</evidence>
<sequence length="146" mass="17246">MRYAQKDQIIKHSQWMILNRIHTAMLINEYENAKRFLLDEIGNKTQSYYIQDEAVFGTMLFKLGQENMITNQCVTFTKWDIKNLNSPVQFELVDVSLLETARERGCLFLRKTGPDTEFKVDFKLMLANKDKLSQDINILEKQFNEL</sequence>
<dbReference type="AlphaFoldDB" id="A0A078B3Y2"/>
<dbReference type="Pfam" id="PF02485">
    <property type="entry name" value="Branch"/>
    <property type="match status" value="1"/>
</dbReference>
<dbReference type="InterPro" id="IPR003406">
    <property type="entry name" value="Glyco_trans_14"/>
</dbReference>
<keyword evidence="2 6" id="KW-0328">Glycosyltransferase</keyword>
<evidence type="ECO:0000256" key="1">
    <source>
        <dbReference type="ARBA" id="ARBA00004606"/>
    </source>
</evidence>
<organism evidence="6 7">
    <name type="scientific">Stylonychia lemnae</name>
    <name type="common">Ciliate</name>
    <dbReference type="NCBI Taxonomy" id="5949"/>
    <lineage>
        <taxon>Eukaryota</taxon>
        <taxon>Sar</taxon>
        <taxon>Alveolata</taxon>
        <taxon>Ciliophora</taxon>
        <taxon>Intramacronucleata</taxon>
        <taxon>Spirotrichea</taxon>
        <taxon>Stichotrichia</taxon>
        <taxon>Sporadotrichida</taxon>
        <taxon>Oxytrichidae</taxon>
        <taxon>Stylonychinae</taxon>
        <taxon>Stylonychia</taxon>
    </lineage>
</organism>
<proteinExistence type="predicted"/>
<evidence type="ECO:0000313" key="6">
    <source>
        <dbReference type="EMBL" id="CDW87892.1"/>
    </source>
</evidence>
<keyword evidence="7" id="KW-1185">Reference proteome</keyword>
<protein>
    <submittedName>
        <fullName evidence="6">Core-2 i-branching beta--n-acetylglucosaminyltransferase family protein</fullName>
    </submittedName>
</protein>
<dbReference type="InParanoid" id="A0A078B3Y2"/>
<dbReference type="GO" id="GO:0016020">
    <property type="term" value="C:membrane"/>
    <property type="evidence" value="ECO:0007669"/>
    <property type="project" value="UniProtKB-SubCell"/>
</dbReference>
<gene>
    <name evidence="6" type="primary">Contig6966.g7453</name>
    <name evidence="6" type="ORF">STYLEM_17006</name>
</gene>
<evidence type="ECO:0000256" key="2">
    <source>
        <dbReference type="ARBA" id="ARBA00022676"/>
    </source>
</evidence>
<keyword evidence="5" id="KW-0325">Glycoprotein</keyword>
<evidence type="ECO:0000256" key="4">
    <source>
        <dbReference type="ARBA" id="ARBA00023136"/>
    </source>
</evidence>
<name>A0A078B3Y2_STYLE</name>
<accession>A0A078B3Y2</accession>